<evidence type="ECO:0000259" key="1">
    <source>
        <dbReference type="Pfam" id="PF13632"/>
    </source>
</evidence>
<dbReference type="PANTHER" id="PTHR36851">
    <property type="entry name" value="UNNAMED PRODUCT"/>
    <property type="match status" value="1"/>
</dbReference>
<protein>
    <recommendedName>
        <fullName evidence="1">Glycosyltransferase 2-like domain-containing protein</fullName>
    </recommendedName>
</protein>
<dbReference type="InterPro" id="IPR001173">
    <property type="entry name" value="Glyco_trans_2-like"/>
</dbReference>
<dbReference type="PANTHER" id="PTHR36851:SF1">
    <property type="entry name" value="GLYCO_TRANS_2-LIKE DOMAIN-CONTAINING PROTEIN"/>
    <property type="match status" value="1"/>
</dbReference>
<sequence>MTALSQEVVIHAIVIPNYKEVVDTLRETLEILSSHPQARYTYDVYLAVEQREENVEHKALSLVSDFVKSFRSIDFIVHPYGILGESAGKGSNIAWAARRLSERYSMGIRPDVIVTGIDVDSHLSSRYFSLITSMHISHPETANTTMYSAPMIFDRNAHLVPAVVRVADILWCAAGLSGLYSSSTIAPPTSVYSLPLQLVDRVGGWDCHSEAIGEDLHMYLKCFFALNGNLTVRTVCSPVSQCNVTGGGRGKGLFGVAIDMRARYRQALRHMWGSLDTGYALRKTVELWLDRKQTSRVFRPLHSSLNNVLKDYVPRTQLRGPGSEEAALEGGIFSDIVQDTLMKPNYKRLFYLFHRLFEAHFLPVQMAILIVASTLYEWRTADGTDIYLVASILKVCKILRVLGFLEVAFYLCLYEAYHEVCVAAREKEATISGLATNMNFSRRSPRKNFIDYIMLPLVAPLYGVIPCAHAQIFHFWTLELIYTVSQKAVRRRIKPVSVDEVV</sequence>
<dbReference type="Proteomes" id="UP001586593">
    <property type="component" value="Unassembled WGS sequence"/>
</dbReference>
<dbReference type="EMBL" id="JAZHXJ010000002">
    <property type="protein sequence ID" value="KAL1884304.1"/>
    <property type="molecule type" value="Genomic_DNA"/>
</dbReference>
<organism evidence="2 3">
    <name type="scientific">Phialemonium thermophilum</name>
    <dbReference type="NCBI Taxonomy" id="223376"/>
    <lineage>
        <taxon>Eukaryota</taxon>
        <taxon>Fungi</taxon>
        <taxon>Dikarya</taxon>
        <taxon>Ascomycota</taxon>
        <taxon>Pezizomycotina</taxon>
        <taxon>Sordariomycetes</taxon>
        <taxon>Sordariomycetidae</taxon>
        <taxon>Cephalothecales</taxon>
        <taxon>Cephalothecaceae</taxon>
        <taxon>Phialemonium</taxon>
    </lineage>
</organism>
<dbReference type="SUPFAM" id="SSF53448">
    <property type="entry name" value="Nucleotide-diphospho-sugar transferases"/>
    <property type="match status" value="1"/>
</dbReference>
<comment type="caution">
    <text evidence="2">The sequence shown here is derived from an EMBL/GenBank/DDBJ whole genome shotgun (WGS) entry which is preliminary data.</text>
</comment>
<name>A0ABR3Y7L7_9PEZI</name>
<keyword evidence="3" id="KW-1185">Reference proteome</keyword>
<dbReference type="InterPro" id="IPR029044">
    <property type="entry name" value="Nucleotide-diphossugar_trans"/>
</dbReference>
<evidence type="ECO:0000313" key="2">
    <source>
        <dbReference type="EMBL" id="KAL1884304.1"/>
    </source>
</evidence>
<gene>
    <name evidence="2" type="ORF">VTK73DRAFT_3288</name>
</gene>
<feature type="domain" description="Glycosyltransferase 2-like" evidence="1">
    <location>
        <begin position="113"/>
        <end position="312"/>
    </location>
</feature>
<evidence type="ECO:0000313" key="3">
    <source>
        <dbReference type="Proteomes" id="UP001586593"/>
    </source>
</evidence>
<dbReference type="Pfam" id="PF13632">
    <property type="entry name" value="Glyco_trans_2_3"/>
    <property type="match status" value="1"/>
</dbReference>
<accession>A0ABR3Y7L7</accession>
<proteinExistence type="predicted"/>
<reference evidence="2 3" key="1">
    <citation type="journal article" date="2024" name="Commun. Biol.">
        <title>Comparative genomic analysis of thermophilic fungi reveals convergent evolutionary adaptations and gene losses.</title>
        <authorList>
            <person name="Steindorff A.S."/>
            <person name="Aguilar-Pontes M.V."/>
            <person name="Robinson A.J."/>
            <person name="Andreopoulos B."/>
            <person name="LaButti K."/>
            <person name="Kuo A."/>
            <person name="Mondo S."/>
            <person name="Riley R."/>
            <person name="Otillar R."/>
            <person name="Haridas S."/>
            <person name="Lipzen A."/>
            <person name="Grimwood J."/>
            <person name="Schmutz J."/>
            <person name="Clum A."/>
            <person name="Reid I.D."/>
            <person name="Moisan M.C."/>
            <person name="Butler G."/>
            <person name="Nguyen T.T.M."/>
            <person name="Dewar K."/>
            <person name="Conant G."/>
            <person name="Drula E."/>
            <person name="Henrissat B."/>
            <person name="Hansel C."/>
            <person name="Singer S."/>
            <person name="Hutchinson M.I."/>
            <person name="de Vries R.P."/>
            <person name="Natvig D.O."/>
            <person name="Powell A.J."/>
            <person name="Tsang A."/>
            <person name="Grigoriev I.V."/>
        </authorList>
    </citation>
    <scope>NUCLEOTIDE SEQUENCE [LARGE SCALE GENOMIC DNA]</scope>
    <source>
        <strain evidence="2 3">ATCC 24622</strain>
    </source>
</reference>